<evidence type="ECO:0000313" key="2">
    <source>
        <dbReference type="Proteomes" id="UP000077755"/>
    </source>
</evidence>
<accession>A0AAF0X5Y3</accession>
<dbReference type="AlphaFoldDB" id="A0AAF0X5Y3"/>
<dbReference type="PANTHER" id="PTHR35114">
    <property type="entry name" value="CYTOCHROME OXIDASE COMPLEX ASSEMBLY PROTEIN"/>
    <property type="match status" value="1"/>
</dbReference>
<reference evidence="1" key="2">
    <citation type="submission" date="2022-03" db="EMBL/GenBank/DDBJ databases">
        <title>Draft title - Genomic analysis of global carrot germplasm unveils the trajectory of domestication and the origin of high carotenoid orange carrot.</title>
        <authorList>
            <person name="Iorizzo M."/>
            <person name="Ellison S."/>
            <person name="Senalik D."/>
            <person name="Macko-Podgorni A."/>
            <person name="Grzebelus D."/>
            <person name="Bostan H."/>
            <person name="Rolling W."/>
            <person name="Curaba J."/>
            <person name="Simon P."/>
        </authorList>
    </citation>
    <scope>NUCLEOTIDE SEQUENCE</scope>
    <source>
        <tissue evidence="1">Leaf</tissue>
    </source>
</reference>
<sequence>MPTTSFAKNLGKKWGRRLVSVELVFSALDDLAINHGCSSEALEKASTDETVINAIGDPIVRGPWYNAALAVTHRRHSVSRTIPVYGPQGTGVFPLRAVHDKGFIHHSELSSLLSSVLSLSITVYTYW</sequence>
<dbReference type="EMBL" id="CP093347">
    <property type="protein sequence ID" value="WOH01810.1"/>
    <property type="molecule type" value="Genomic_DNA"/>
</dbReference>
<name>A0AAF0X5Y3_DAUCS</name>
<keyword evidence="2" id="KW-1185">Reference proteome</keyword>
<dbReference type="Proteomes" id="UP000077755">
    <property type="component" value="Chromosome 5"/>
</dbReference>
<proteinExistence type="predicted"/>
<organism evidence="1 2">
    <name type="scientific">Daucus carota subsp. sativus</name>
    <name type="common">Carrot</name>
    <dbReference type="NCBI Taxonomy" id="79200"/>
    <lineage>
        <taxon>Eukaryota</taxon>
        <taxon>Viridiplantae</taxon>
        <taxon>Streptophyta</taxon>
        <taxon>Embryophyta</taxon>
        <taxon>Tracheophyta</taxon>
        <taxon>Spermatophyta</taxon>
        <taxon>Magnoliopsida</taxon>
        <taxon>eudicotyledons</taxon>
        <taxon>Gunneridae</taxon>
        <taxon>Pentapetalae</taxon>
        <taxon>asterids</taxon>
        <taxon>campanulids</taxon>
        <taxon>Apiales</taxon>
        <taxon>Apiaceae</taxon>
        <taxon>Apioideae</taxon>
        <taxon>Scandiceae</taxon>
        <taxon>Daucinae</taxon>
        <taxon>Daucus</taxon>
        <taxon>Daucus sect. Daucus</taxon>
    </lineage>
</organism>
<protein>
    <submittedName>
        <fullName evidence="1">Uncharacterized protein</fullName>
    </submittedName>
</protein>
<reference evidence="1" key="1">
    <citation type="journal article" date="2016" name="Nat. Genet.">
        <title>A high-quality carrot genome assembly provides new insights into carotenoid accumulation and asterid genome evolution.</title>
        <authorList>
            <person name="Iorizzo M."/>
            <person name="Ellison S."/>
            <person name="Senalik D."/>
            <person name="Zeng P."/>
            <person name="Satapoomin P."/>
            <person name="Huang J."/>
            <person name="Bowman M."/>
            <person name="Iovene M."/>
            <person name="Sanseverino W."/>
            <person name="Cavagnaro P."/>
            <person name="Yildiz M."/>
            <person name="Macko-Podgorni A."/>
            <person name="Moranska E."/>
            <person name="Grzebelus E."/>
            <person name="Grzebelus D."/>
            <person name="Ashrafi H."/>
            <person name="Zheng Z."/>
            <person name="Cheng S."/>
            <person name="Spooner D."/>
            <person name="Van Deynze A."/>
            <person name="Simon P."/>
        </authorList>
    </citation>
    <scope>NUCLEOTIDE SEQUENCE</scope>
    <source>
        <tissue evidence="1">Leaf</tissue>
    </source>
</reference>
<evidence type="ECO:0000313" key="1">
    <source>
        <dbReference type="EMBL" id="WOH01810.1"/>
    </source>
</evidence>
<dbReference type="PANTHER" id="PTHR35114:SF1">
    <property type="entry name" value="CYTOCHROME OXIDASE COMPLEX ASSEMBLY PROTEIN"/>
    <property type="match status" value="1"/>
</dbReference>
<gene>
    <name evidence="1" type="ORF">DCAR_0521195</name>
</gene>